<evidence type="ECO:0000313" key="3">
    <source>
        <dbReference type="Proteomes" id="UP001553843"/>
    </source>
</evidence>
<proteinExistence type="predicted"/>
<dbReference type="PANTHER" id="PTHR46825">
    <property type="entry name" value="D-ALANYL-D-ALANINE-CARBOXYPEPTIDASE/ENDOPEPTIDASE AMPH"/>
    <property type="match status" value="1"/>
</dbReference>
<feature type="domain" description="Beta-lactamase-related" evidence="1">
    <location>
        <begin position="36"/>
        <end position="352"/>
    </location>
</feature>
<dbReference type="SUPFAM" id="SSF56601">
    <property type="entry name" value="beta-lactamase/transpeptidase-like"/>
    <property type="match status" value="1"/>
</dbReference>
<keyword evidence="3" id="KW-1185">Reference proteome</keyword>
<dbReference type="InterPro" id="IPR050491">
    <property type="entry name" value="AmpC-like"/>
</dbReference>
<dbReference type="RefSeq" id="WP_359770901.1">
    <property type="nucleotide sequence ID" value="NZ_JBEYRR010000001.1"/>
</dbReference>
<protein>
    <submittedName>
        <fullName evidence="2">Serine hydrolase domain-containing protein</fullName>
        <ecNumber evidence="2">3.1.1.103</ecNumber>
    </submittedName>
</protein>
<name>A0ABV3LS88_9ACTN</name>
<dbReference type="InterPro" id="IPR012338">
    <property type="entry name" value="Beta-lactam/transpept-like"/>
</dbReference>
<accession>A0ABV3LS88</accession>
<dbReference type="Pfam" id="PF00144">
    <property type="entry name" value="Beta-lactamase"/>
    <property type="match status" value="1"/>
</dbReference>
<dbReference type="Gene3D" id="3.40.710.10">
    <property type="entry name" value="DD-peptidase/beta-lactamase superfamily"/>
    <property type="match status" value="1"/>
</dbReference>
<dbReference type="GO" id="GO:0016787">
    <property type="term" value="F:hydrolase activity"/>
    <property type="evidence" value="ECO:0007669"/>
    <property type="project" value="UniProtKB-KW"/>
</dbReference>
<dbReference type="EMBL" id="JBEYRS010000003">
    <property type="protein sequence ID" value="MEW2362330.1"/>
    <property type="molecule type" value="Genomic_DNA"/>
</dbReference>
<dbReference type="Proteomes" id="UP001553843">
    <property type="component" value="Unassembled WGS sequence"/>
</dbReference>
<sequence length="376" mass="39568">MRLRGLRHEGRHEEFVAPPGSPAWAGDLLGALRGAAPGASTVALAVRCGSERAALATGETALVGGTPADADTRFEIGSLTKTFTGLLLAEMVARGEVAYTDPLSRFLPRTALPQLRGSPITLLHLATHTSGLPRLPPGFLRSSAPTWFSNPYAGFSPEALLDALARTRPRAAPGMRVHYSNYGVGLLGELLVRAAHGPGGAFATLVAERVLDPLGLTRTSCAADQPQATGYWHGRARPSWHMATLTGAGAGRSSARDLLTVLDGLCDPGAVAPDVPGTLRAALRDVTVPRIALPATGTRIALVWNIRPRPGHDLYHHSGGTRGFTCFAGFSPRTRVAFAALANTSPSLSGGFIQRAYLELRALAQHGGRRRESQPS</sequence>
<organism evidence="2 3">
    <name type="scientific">Streptomyces huasconensis</name>
    <dbReference type="NCBI Taxonomy" id="1854574"/>
    <lineage>
        <taxon>Bacteria</taxon>
        <taxon>Bacillati</taxon>
        <taxon>Actinomycetota</taxon>
        <taxon>Actinomycetes</taxon>
        <taxon>Kitasatosporales</taxon>
        <taxon>Streptomycetaceae</taxon>
        <taxon>Streptomyces</taxon>
    </lineage>
</organism>
<dbReference type="EC" id="3.1.1.103" evidence="2"/>
<gene>
    <name evidence="2" type="ORF">AB0887_10260</name>
</gene>
<dbReference type="InterPro" id="IPR001466">
    <property type="entry name" value="Beta-lactam-related"/>
</dbReference>
<dbReference type="PANTHER" id="PTHR46825:SF7">
    <property type="entry name" value="D-ALANYL-D-ALANINE CARBOXYPEPTIDASE"/>
    <property type="match status" value="1"/>
</dbReference>
<evidence type="ECO:0000313" key="2">
    <source>
        <dbReference type="EMBL" id="MEW2362330.1"/>
    </source>
</evidence>
<reference evidence="2 3" key="1">
    <citation type="submission" date="2024-06" db="EMBL/GenBank/DDBJ databases">
        <title>The Natural Products Discovery Center: Release of the First 8490 Sequenced Strains for Exploring Actinobacteria Biosynthetic Diversity.</title>
        <authorList>
            <person name="Kalkreuter E."/>
            <person name="Kautsar S.A."/>
            <person name="Yang D."/>
            <person name="Bader C.D."/>
            <person name="Teijaro C.N."/>
            <person name="Fluegel L."/>
            <person name="Davis C.M."/>
            <person name="Simpson J.R."/>
            <person name="Lauterbach L."/>
            <person name="Steele A.D."/>
            <person name="Gui C."/>
            <person name="Meng S."/>
            <person name="Li G."/>
            <person name="Viehrig K."/>
            <person name="Ye F."/>
            <person name="Su P."/>
            <person name="Kiefer A.F."/>
            <person name="Nichols A."/>
            <person name="Cepeda A.J."/>
            <person name="Yan W."/>
            <person name="Fan B."/>
            <person name="Jiang Y."/>
            <person name="Adhikari A."/>
            <person name="Zheng C.-J."/>
            <person name="Schuster L."/>
            <person name="Cowan T.M."/>
            <person name="Smanski M.J."/>
            <person name="Chevrette M.G."/>
            <person name="De Carvalho L.P.S."/>
            <person name="Shen B."/>
        </authorList>
    </citation>
    <scope>NUCLEOTIDE SEQUENCE [LARGE SCALE GENOMIC DNA]</scope>
    <source>
        <strain evidence="2 3">NPDC047833</strain>
    </source>
</reference>
<keyword evidence="2" id="KW-0378">Hydrolase</keyword>
<evidence type="ECO:0000259" key="1">
    <source>
        <dbReference type="Pfam" id="PF00144"/>
    </source>
</evidence>
<comment type="caution">
    <text evidence="2">The sequence shown here is derived from an EMBL/GenBank/DDBJ whole genome shotgun (WGS) entry which is preliminary data.</text>
</comment>